<dbReference type="InterPro" id="IPR014756">
    <property type="entry name" value="Ig_E-set"/>
</dbReference>
<dbReference type="InterPro" id="IPR025592">
    <property type="entry name" value="DUF4347"/>
</dbReference>
<feature type="domain" description="Bacterial Ig-like" evidence="3">
    <location>
        <begin position="1160"/>
        <end position="1249"/>
    </location>
</feature>
<dbReference type="InterPro" id="IPR044048">
    <property type="entry name" value="Big_12"/>
</dbReference>
<keyword evidence="5" id="KW-1185">Reference proteome</keyword>
<dbReference type="PROSITE" id="PS00330">
    <property type="entry name" value="HEMOLYSIN_CALCIUM"/>
    <property type="match status" value="4"/>
</dbReference>
<feature type="domain" description="Bacterial Ig-like" evidence="3">
    <location>
        <begin position="3194"/>
        <end position="3290"/>
    </location>
</feature>
<sequence>MMRRSKMSMQTNTYHSVLFIDAGVIGAATLAAGVADDVLVVKLVSWRDGVEQIATVLRQYEGLDSIQIVSHGADGQIQLGKTVLSADNLAAYEDALTEWGAALREGGDLLLYGCDVAASDDGLAFIGSLAQATGADVAASTDTTGSTLLGANWDLEANTGSIEAASVLSSVAEQAYASTLALVNGGSNGTITFNTSADVTLLNTTGLAAGAVVHVNNILGLGLDVYAQSSNGGGISMVNANGTSLLGVPLNDDRLTVNGTLLSPVNYVDLRANSGVFDMVSVNLGSGSLVGNLLGTVIFTVYALDANYQPTGVGVSLTSLVINEYGLLNFAAMADFKGIYGIRIVNPLGFEVGIDDITIANARVANSITSAAYNANTGVLNLTAVGIRAGDAIDPSKLTLTGANGATYTLTSPVVSATSTTAASITLNAADKLAINGLLNNNGGSSVDGTTFNVAAAANWDSNLSNGADLTGNPVTVSNVQLPTITSASYDATTHVLTVTGANLVGIAGATNDVTVSKLTFKGEGGVTRTLSTTGNVDVISSTSFAITLSGADVAAVEALLNKNGTISAGGTSYVLSAGDDWNSVIGNANTAVAGVGVAVTNTVNSAPTISGAAAGAVNDNATIKPFANVTVADINGDNVSMTISFNAANGTLSGSGLSGSNGSYTLSAMSPAALTTALKALTFTPTANQASVGVGIATTFTIKATDAFGLVSATNTSTVITATSVNDAPVLSGTAAAQNVAAGGTLHPFSSVTLSDPDVGATVIVTITPDSAAKGAFTPASLSASGFVTTDGGVSYTLSAVAPGAAQTALQQLIYQSTAGLNATTTFTVSINDGSVIVSNAATSVVSAAPSGTVALSVAFSADTGISSTDLITKTAAQTISGTLSAGLASGETVEVSLDNGSTWTSASASVGSTSWSLASQTLSGAGTLQVRVTNAGGSSTPLSASYALDTTAPTTTGSTVLFSADTGASSTDLITKTAAQQTIGGTLSAVLAADEHVEVSLNNGTTWLTASGSTGSAAWSLSNQTLSGSNTLQVRVVDAAGNAGAASSSAYVLDTTAPTVTLSSNVSALKSGESAIVTITFSEAPDDASLILSDLTAVGGTLANLTATANPKVYTVEFTPNVGASGLLGSVSLTAGSYTDLAGNTGAGASSAAITINTMGPSVLITSDAAALKTGETANITFTFSTTPSGFTASDIVTSGGTISGLTNQGNGIYTALFTPGSNVSATASITVTGGSYKDSFGNNGGAGASPLIVVDTKAPTLAITSSASAVHSGDTATITFTFSEAPVGFTSGDVLVTNGALSGFTATANPLVYTAVLTPYAGVASGTVGITVANGSYTDLAGNSGGAGSTPSISIDTLAPTTVGASVSFSADTGISSSDLITKTAAQTVSGTLSAALVSGETVQVSLDNGNTWVNASASTGSTNWTLSGRTLSGSDTLQVRVNDAAGNHGAAWSAAYVLDTTAPTATVSSDLAALKAGQSATLTFSFSEAPSNFTVSSLTVSGGTVSGLTATVDPLVYTATFTPTSNQSGVTATVQVKAGGYIDAAGNNGQASATTPIVINTTVPSLIITSNDTALKAGETATLTFTFTSPPTGFTASDINYSNGTLSGFTVTANPLVYTALFTPDTNLGSGAAAISVGTGSYTDAFGNAGTGASAPAISIDTLAPTVAITSNVSAVKAGETAIVTFTFSEAPTGFTASDVVTTGGTLSGLVATSGNPLVYTATFTPTAGIQNVNASITIASGAFADAAGNSNTGVLTPPISIDTQAPTAVASTVVFSSDSGTSASDLVTNDNSQTITGTLASALGAGETVEVSLDNGVTWTSASGAGSAWTLTGQTLSGSDTLKVRVTDAAGNHGPSASFSYVLDTTPPSVSIASNASALKAGDTATITFTFSEAPNGFDLNDITAGSGVLSNLVQTANPLVYTATYTPNPGVNGVNDAVAVTSGSYTDKAGNAGNGGSSGTIAVDTQAPTNSGASVVFSNDSGAADLVTNVAGQTISGTLNANLQAGETVEVSLNNGSSWITASSSTGSGNWSLAGQTLTTGSGHSVQVRVSDAAGNHGTPYSAAYTLDQSAPSLVISSSKLALNSADTPLITFTFSEAPIAFTASSINVTGGTLSGFTVTANPLVYTALFTPVAGQSAGVGAISVTAGAYTDLAANNGLGAAAPGISYSTVAPGVAIFSDVSALKAGDTANITFKFSSSPVGFALGNVAVSGGLLSSFAATADPLIYTAVFTAYNGVASGSGTISIANGSFSDGQGNPGVGGSMTAISIDTLAPTLSISSSASALNSSGTATITFTFSEEPALFTLGDVSATYGTVSNLVQTANPLVYTALFTPAANLAGNTAVISVAAGAYADLAGNGGGVGNSPGISIDTLAPVLANGSVTFSADTGSSGTDLITKTPGQIISGTLSGGVLAAGDVVEVSLNNGTTWQTATSIVGGIGWSLSGQTLTGTGTVQVRVSDSNGNHGAVITTNYVLDNTAPTVSVSSDSATLKAGQSAIITFTFSEAVSGFTVGDLIASGGTLSGFTATANPQVYTVVLTPTPGLNGNASVTLGNSLYTDIAGNAGGGGSSPTISVDTLAPTLSISSSASALKIGETATITFTFSDAPSAFALGDIGASNGTLSALSATANPLVYTATFTPTTGTAAANAVISVAGSVYADAAGNNGASVSSAPIAVDTLAPTTAAVAVSFSADNGGSFTDLVTNATAQIITGTLNTSLVAGEQVQVSLNNGVSWLNAVSTGPGSWALTPQSLTGSGTLQVRVVDTAGNSGPAFSAGYVLDLVAPTMTITSSASALKAGETALLTFTFSEAPSNFTVGDLVAINGNLSAFGVTANPLVYTAVLTPTAGLAGGAGSGVTLAAGMYTDLAGNAGAAVSSPLISIDTAPPVLNISSSSTSLKIGESAVITFSFSELPIGFTLGDISVSGGTLSGFGLTANPLVYTALFTPTPGQASGTASISVAAGSFLDGAGNAGALTTLSGIAYSTLAPTTTGGTVIFSNDNGSNLLDLVTNNNQQDISGVLSTVLQSGESVEVSLDNGATWSTATSAVGSALWNLPGTVTLTGSGVLQVRVTDASGNHGAATSSAYVLDTTAPGMTVSANVATLKYGDTGTLTFTFTEAPQFFTAGDIVASGLTISNFSATANPLVYTASFTPVLNWGGAFGVSVLAGTYSDLAGNLGTAASGPTLTVDSTPPSLLISSSLASLKAGDTALITFTFSEAPQGFAAGDVTVTGGTLSGFTATANPLVYTAVFTPTSGTAAGTASVTVAPNVYSDLAGNGGLGGSVSGISLDTLAPLATASGTPTFLHDTGSSGTDLITSVASQTVSGNLSLPLATGERVQVSLDDGANWDYAIVSGTSWSYDTVLTGSGVLRVRVIDAAGNHSAESASAYALDQSTPTVTITSNVGTANGVTPAVITFTFSEPPVGFSNADITVGGGTLSAVTATSDPKVYTALFTPSTGVASGSATIAVGGAYADAAGNAGGAGSIPGLQIDTVAPSASAGGLTFFTDSGTDGDLITNEPQQTLQGDLSTALVAGDAVQISYDGGVTWETVTTAIGDTRWSVTKTLSGSGTLQVRVIDAAGNFSTAYSANYTIDTDAPTVTLSGSTPRVTQGGSVVVTLTLSEPGLLTQADLFVTGGTISGFNGSGTTYHVTITPPANSTTPIVINVGGSVFNDVAGNGNAGGLLIVPVNTNAPPTTPSGTTSTVDGVEITTLTGTDSRTGLATRTVTVPNITSSRPEDSTTTHANLADIPLGLGANGTAPATSLVVSVPIGVGFAASGPSSLLSGALAELDLIGRIDDHTTAGQATRAAMEAQAQAFLDSLDPSVQLQHATLTMSATSGAADAVVIVNGADAVATASAGNAQAAAALLDNTAIALVVDARSLPSNIGLQLDDVHFAAIIGAANVQGGAGQNFFIGDGEAQRIWLSTGADNDTLYGNGGNDILGTAAGNDYLDGGDGDDSLAGGAGDDHLVGGAGNDVLQGGRSDSGQWQFYLKDGKVVATHQIALAGSTVTETVTAAELDASQALLTFVEGKATWLENLSLMYHTVFDRVPDLPGLNTWSQHESSLQVQAENMLTSVEASNSVMKLSAHDYVATLLQNSLGVTPTEAALAPYLATLTAASDSLSARASVFVEIATSDAHRALYITDSGAPLGGELVTQEQGWLLGSGDDRLEGGAGSDLLVGGDGTDTVVYSGAAAAYSLALGSAGEVKIGDADGALDTIRQIELGEFSDGTLDLSFTQTAASTLQDIGMLYHLTLGRAGDFAGFLSWVDSGRTDSSLAAGFIESVEFIQRYGTQDDQTFINALYQNATQHDADATTLAQWDTYLDSHSRADLVNALAHDATLVGTQFASGNMSLIGGL</sequence>
<protein>
    <submittedName>
        <fullName evidence="4">DUF4347 domain-containing protein</fullName>
    </submittedName>
</protein>
<feature type="domain" description="Bacterial Ig-like" evidence="3">
    <location>
        <begin position="3599"/>
        <end position="3687"/>
    </location>
</feature>
<evidence type="ECO:0000259" key="2">
    <source>
        <dbReference type="Pfam" id="PF14252"/>
    </source>
</evidence>
<dbReference type="Pfam" id="PF00353">
    <property type="entry name" value="HemolysinCabind"/>
    <property type="match status" value="3"/>
</dbReference>
<comment type="caution">
    <text evidence="4">The sequence shown here is derived from an EMBL/GenBank/DDBJ whole genome shotgun (WGS) entry which is preliminary data.</text>
</comment>
<dbReference type="InterPro" id="IPR011049">
    <property type="entry name" value="Serralysin-like_metalloprot_C"/>
</dbReference>
<feature type="domain" description="Bacterial Ig-like" evidence="3">
    <location>
        <begin position="2582"/>
        <end position="2678"/>
    </location>
</feature>
<feature type="domain" description="Bacterial Ig-like" evidence="3">
    <location>
        <begin position="1463"/>
        <end position="1557"/>
    </location>
</feature>
<feature type="domain" description="Bacterial Ig-like" evidence="3">
    <location>
        <begin position="2888"/>
        <end position="2981"/>
    </location>
</feature>
<dbReference type="Proteomes" id="UP000433309">
    <property type="component" value="Unassembled WGS sequence"/>
</dbReference>
<evidence type="ECO:0000313" key="5">
    <source>
        <dbReference type="Proteomes" id="UP000433309"/>
    </source>
</evidence>
<dbReference type="SUPFAM" id="SSF51120">
    <property type="entry name" value="beta-Roll"/>
    <property type="match status" value="2"/>
</dbReference>
<evidence type="ECO:0000259" key="1">
    <source>
        <dbReference type="Pfam" id="PF13946"/>
    </source>
</evidence>
<dbReference type="Pfam" id="PF19078">
    <property type="entry name" value="Big_12"/>
    <property type="match status" value="18"/>
</dbReference>
<dbReference type="PRINTS" id="PR00313">
    <property type="entry name" value="CABNDNGRPT"/>
</dbReference>
<dbReference type="InterPro" id="IPR018511">
    <property type="entry name" value="Hemolysin-typ_Ca-bd_CS"/>
</dbReference>
<feature type="domain" description="DUF4214" evidence="1">
    <location>
        <begin position="4285"/>
        <end position="4344"/>
    </location>
</feature>
<feature type="domain" description="Bacterial Ig-like" evidence="3">
    <location>
        <begin position="1258"/>
        <end position="1353"/>
    </location>
</feature>
<feature type="domain" description="Bacterial Ig-like" evidence="3">
    <location>
        <begin position="3397"/>
        <end position="3487"/>
    </location>
</feature>
<dbReference type="PANTHER" id="PTHR34677:SF3">
    <property type="entry name" value="BACTERIAL IG-LIKE DOMAIN-CONTAINING PROTEIN"/>
    <property type="match status" value="1"/>
</dbReference>
<dbReference type="InterPro" id="IPR001343">
    <property type="entry name" value="Hemolysn_Ca-bd"/>
</dbReference>
<dbReference type="Pfam" id="PF14252">
    <property type="entry name" value="DUF4347"/>
    <property type="match status" value="1"/>
</dbReference>
<reference evidence="4 5" key="1">
    <citation type="submission" date="2019-11" db="EMBL/GenBank/DDBJ databases">
        <title>Novel species isolated from a subtropical stream in China.</title>
        <authorList>
            <person name="Lu H."/>
        </authorList>
    </citation>
    <scope>NUCLEOTIDE SEQUENCE [LARGE SCALE GENOMIC DNA]</scope>
    <source>
        <strain evidence="4 5">FT80W</strain>
    </source>
</reference>
<accession>A0A6I2L2V9</accession>
<feature type="domain" description="Bacterial Ig-like" evidence="3">
    <location>
        <begin position="1565"/>
        <end position="1659"/>
    </location>
</feature>
<dbReference type="SUPFAM" id="SSF81296">
    <property type="entry name" value="E set domains"/>
    <property type="match status" value="2"/>
</dbReference>
<feature type="domain" description="Bacterial Ig-like" evidence="3">
    <location>
        <begin position="3094"/>
        <end position="3187"/>
    </location>
</feature>
<dbReference type="Gene3D" id="2.60.40.10">
    <property type="entry name" value="Immunoglobulins"/>
    <property type="match status" value="10"/>
</dbReference>
<feature type="domain" description="Bacterial Ig-like" evidence="3">
    <location>
        <begin position="2176"/>
        <end position="2269"/>
    </location>
</feature>
<dbReference type="GO" id="GO:0005509">
    <property type="term" value="F:calcium ion binding"/>
    <property type="evidence" value="ECO:0007669"/>
    <property type="project" value="InterPro"/>
</dbReference>
<feature type="domain" description="DUF4347" evidence="2">
    <location>
        <begin position="17"/>
        <end position="180"/>
    </location>
</feature>
<feature type="domain" description="Bacterial Ig-like" evidence="3">
    <location>
        <begin position="2786"/>
        <end position="2881"/>
    </location>
</feature>
<evidence type="ECO:0000313" key="4">
    <source>
        <dbReference type="EMBL" id="MRW91164.1"/>
    </source>
</evidence>
<name>A0A6I2L2V9_9BURK</name>
<feature type="domain" description="Bacterial Ig-like" evidence="3">
    <location>
        <begin position="2276"/>
        <end position="2372"/>
    </location>
</feature>
<feature type="domain" description="Bacterial Ig-like" evidence="3">
    <location>
        <begin position="1056"/>
        <end position="1154"/>
    </location>
</feature>
<dbReference type="InterPro" id="IPR013783">
    <property type="entry name" value="Ig-like_fold"/>
</dbReference>
<evidence type="ECO:0000259" key="3">
    <source>
        <dbReference type="Pfam" id="PF19078"/>
    </source>
</evidence>
<dbReference type="EMBL" id="WKJK01000006">
    <property type="protein sequence ID" value="MRW91164.1"/>
    <property type="molecule type" value="Genomic_DNA"/>
</dbReference>
<dbReference type="PANTHER" id="PTHR34677">
    <property type="match status" value="1"/>
</dbReference>
<feature type="domain" description="Bacterial Ig-like" evidence="3">
    <location>
        <begin position="2074"/>
        <end position="2168"/>
    </location>
</feature>
<dbReference type="Pfam" id="PF13946">
    <property type="entry name" value="DUF4214"/>
    <property type="match status" value="1"/>
</dbReference>
<dbReference type="InterPro" id="IPR025282">
    <property type="entry name" value="DUF4214"/>
</dbReference>
<gene>
    <name evidence="4" type="ORF">GJ699_14300</name>
</gene>
<proteinExistence type="predicted"/>
<feature type="domain" description="Bacterial Ig-like" evidence="3">
    <location>
        <begin position="1665"/>
        <end position="1759"/>
    </location>
</feature>
<organism evidence="4 5">
    <name type="scientific">Duganella guangzhouensis</name>
    <dbReference type="NCBI Taxonomy" id="2666084"/>
    <lineage>
        <taxon>Bacteria</taxon>
        <taxon>Pseudomonadati</taxon>
        <taxon>Pseudomonadota</taxon>
        <taxon>Betaproteobacteria</taxon>
        <taxon>Burkholderiales</taxon>
        <taxon>Oxalobacteraceae</taxon>
        <taxon>Telluria group</taxon>
        <taxon>Duganella</taxon>
    </lineage>
</organism>
<feature type="domain" description="Bacterial Ig-like" evidence="3">
    <location>
        <begin position="1869"/>
        <end position="1965"/>
    </location>
</feature>
<feature type="domain" description="Bacterial Ig-like" evidence="3">
    <location>
        <begin position="2482"/>
        <end position="2576"/>
    </location>
</feature>